<evidence type="ECO:0000259" key="3">
    <source>
        <dbReference type="Pfam" id="PF11250"/>
    </source>
</evidence>
<sequence>MTLTNKVQSLEEKTMMPKQGIITIFDSNSNTTSSTSSLRRTLSTNLSSKNWLSQNIAPSEAEDKTIADSEAEDTFADSEAERDRLEIWSSIQRSKKEEQEKSRPFDTWSSIISLKGKDEISKSLPVTPYVHPLVKRSKSLSEKSLQICTESLGSETGSDGLLFSSYPSSEIGDAREEEKIVPEPINEEQEEGEKEELYNYAAVATKKASSPPRAFPPPLPSLSHHHQADPSLHMRSHRDNGRLVLEAVSVPSHNNFNIQRQDGRLVLTFSNHQVEEEEENDDHGEGCLRGFEFEENEDYESEEEYFFDTKAQVSSTEGNSGLMEYESAIEKVPLLSGGLTSSVHGLALMMNKNKTIELVNRNPKWSEKFNEMSNFEDVNMEQSLPSRPRVASKVVVSGNMNKVISNEQQQLFVLRGKNGDYLVHNLKSCKDSRRSFLFWEPYCIATS</sequence>
<organism evidence="4 5">
    <name type="scientific">Cajanus cajan</name>
    <name type="common">Pigeon pea</name>
    <name type="synonym">Cajanus indicus</name>
    <dbReference type="NCBI Taxonomy" id="3821"/>
    <lineage>
        <taxon>Eukaryota</taxon>
        <taxon>Viridiplantae</taxon>
        <taxon>Streptophyta</taxon>
        <taxon>Embryophyta</taxon>
        <taxon>Tracheophyta</taxon>
        <taxon>Spermatophyta</taxon>
        <taxon>Magnoliopsida</taxon>
        <taxon>eudicotyledons</taxon>
        <taxon>Gunneridae</taxon>
        <taxon>Pentapetalae</taxon>
        <taxon>rosids</taxon>
        <taxon>fabids</taxon>
        <taxon>Fabales</taxon>
        <taxon>Fabaceae</taxon>
        <taxon>Papilionoideae</taxon>
        <taxon>50 kb inversion clade</taxon>
        <taxon>NPAAA clade</taxon>
        <taxon>indigoferoid/millettioid clade</taxon>
        <taxon>Phaseoleae</taxon>
        <taxon>Cajanus</taxon>
    </lineage>
</organism>
<keyword evidence="5" id="KW-1185">Reference proteome</keyword>
<dbReference type="PANTHER" id="PTHR33155:SF3">
    <property type="entry name" value="PROTEIN FAF-LIKE, CHLOROPLASTIC"/>
    <property type="match status" value="1"/>
</dbReference>
<dbReference type="STRING" id="3821.A0A151R988"/>
<evidence type="ECO:0000313" key="5">
    <source>
        <dbReference type="Proteomes" id="UP000075243"/>
    </source>
</evidence>
<proteinExistence type="inferred from homology"/>
<name>A0A151R988_CAJCA</name>
<dbReference type="Proteomes" id="UP000075243">
    <property type="component" value="Unassembled WGS sequence"/>
</dbReference>
<feature type="region of interest" description="Disordered" evidence="2">
    <location>
        <begin position="51"/>
        <end position="81"/>
    </location>
</feature>
<dbReference type="OMA" id="WERCCIA"/>
<protein>
    <recommendedName>
        <fullName evidence="3">FAF domain-containing protein</fullName>
    </recommendedName>
</protein>
<evidence type="ECO:0000313" key="4">
    <source>
        <dbReference type="EMBL" id="KYP39066.1"/>
    </source>
</evidence>
<dbReference type="PANTHER" id="PTHR33155">
    <property type="entry name" value="FANTASTIC FOUR-LIKE PROTEIN (DUF3049)"/>
    <property type="match status" value="1"/>
</dbReference>
<evidence type="ECO:0000256" key="1">
    <source>
        <dbReference type="ARBA" id="ARBA00008690"/>
    </source>
</evidence>
<dbReference type="InterPro" id="IPR046431">
    <property type="entry name" value="FAF_dom"/>
</dbReference>
<dbReference type="InterPro" id="IPR021410">
    <property type="entry name" value="FAF"/>
</dbReference>
<dbReference type="Gramene" id="C.cajan_39743.t">
    <property type="protein sequence ID" value="C.cajan_39743.t"/>
    <property type="gene ID" value="C.cajan_39743"/>
</dbReference>
<feature type="compositionally biased region" description="Acidic residues" evidence="2">
    <location>
        <begin position="69"/>
        <end position="78"/>
    </location>
</feature>
<dbReference type="AlphaFoldDB" id="A0A151R988"/>
<accession>A0A151R988</accession>
<feature type="domain" description="FAF" evidence="3">
    <location>
        <begin position="214"/>
        <end position="269"/>
    </location>
</feature>
<dbReference type="Pfam" id="PF11250">
    <property type="entry name" value="FAF"/>
    <property type="match status" value="1"/>
</dbReference>
<comment type="similarity">
    <text evidence="1">Belongs to the fantastic four family.</text>
</comment>
<dbReference type="EMBL" id="KQ483941">
    <property type="protein sequence ID" value="KYP39066.1"/>
    <property type="molecule type" value="Genomic_DNA"/>
</dbReference>
<reference evidence="4" key="1">
    <citation type="journal article" date="2012" name="Nat. Biotechnol.">
        <title>Draft genome sequence of pigeonpea (Cajanus cajan), an orphan legume crop of resource-poor farmers.</title>
        <authorList>
            <person name="Varshney R.K."/>
            <person name="Chen W."/>
            <person name="Li Y."/>
            <person name="Bharti A.K."/>
            <person name="Saxena R.K."/>
            <person name="Schlueter J.A."/>
            <person name="Donoghue M.T."/>
            <person name="Azam S."/>
            <person name="Fan G."/>
            <person name="Whaley A.M."/>
            <person name="Farmer A.D."/>
            <person name="Sheridan J."/>
            <person name="Iwata A."/>
            <person name="Tuteja R."/>
            <person name="Penmetsa R.V."/>
            <person name="Wu W."/>
            <person name="Upadhyaya H.D."/>
            <person name="Yang S.P."/>
            <person name="Shah T."/>
            <person name="Saxena K.B."/>
            <person name="Michael T."/>
            <person name="McCombie W.R."/>
            <person name="Yang B."/>
            <person name="Zhang G."/>
            <person name="Yang H."/>
            <person name="Wang J."/>
            <person name="Spillane C."/>
            <person name="Cook D.R."/>
            <person name="May G.D."/>
            <person name="Xu X."/>
            <person name="Jackson S.A."/>
        </authorList>
    </citation>
    <scope>NUCLEOTIDE SEQUENCE [LARGE SCALE GENOMIC DNA]</scope>
</reference>
<evidence type="ECO:0000256" key="2">
    <source>
        <dbReference type="SAM" id="MobiDB-lite"/>
    </source>
</evidence>
<feature type="region of interest" description="Disordered" evidence="2">
    <location>
        <begin position="208"/>
        <end position="233"/>
    </location>
</feature>
<gene>
    <name evidence="4" type="ORF">KK1_039651</name>
</gene>